<dbReference type="GO" id="GO:0006974">
    <property type="term" value="P:DNA damage response"/>
    <property type="evidence" value="ECO:0007669"/>
    <property type="project" value="TreeGrafter"/>
</dbReference>
<evidence type="ECO:0000313" key="6">
    <source>
        <dbReference type="Proteomes" id="UP001143330"/>
    </source>
</evidence>
<name>A0A9W6JV12_9HYPH</name>
<dbReference type="Gene3D" id="3.40.1190.20">
    <property type="match status" value="1"/>
</dbReference>
<dbReference type="Pfam" id="PF00294">
    <property type="entry name" value="PfkB"/>
    <property type="match status" value="1"/>
</dbReference>
<protein>
    <submittedName>
        <fullName evidence="5">2-dehydro-3-deoxygluconokinase</fullName>
    </submittedName>
</protein>
<dbReference type="RefSeq" id="WP_213358546.1">
    <property type="nucleotide sequence ID" value="NZ_BSFM01000012.1"/>
</dbReference>
<dbReference type="GO" id="GO:0042840">
    <property type="term" value="P:D-glucuronate catabolic process"/>
    <property type="evidence" value="ECO:0007669"/>
    <property type="project" value="TreeGrafter"/>
</dbReference>
<evidence type="ECO:0000256" key="1">
    <source>
        <dbReference type="ARBA" id="ARBA00010688"/>
    </source>
</evidence>
<dbReference type="PROSITE" id="PS00584">
    <property type="entry name" value="PFKB_KINASES_2"/>
    <property type="match status" value="1"/>
</dbReference>
<comment type="similarity">
    <text evidence="1">Belongs to the carbohydrate kinase PfkB family.</text>
</comment>
<dbReference type="PANTHER" id="PTHR43085">
    <property type="entry name" value="HEXOKINASE FAMILY MEMBER"/>
    <property type="match status" value="1"/>
</dbReference>
<proteinExistence type="inferred from homology"/>
<comment type="caution">
    <text evidence="5">The sequence shown here is derived from an EMBL/GenBank/DDBJ whole genome shotgun (WGS) entry which is preliminary data.</text>
</comment>
<keyword evidence="3" id="KW-0418">Kinase</keyword>
<reference evidence="5" key="1">
    <citation type="journal article" date="2014" name="Int. J. Syst. Evol. Microbiol.">
        <title>Complete genome sequence of Corynebacterium casei LMG S-19264T (=DSM 44701T), isolated from a smear-ripened cheese.</title>
        <authorList>
            <consortium name="US DOE Joint Genome Institute (JGI-PGF)"/>
            <person name="Walter F."/>
            <person name="Albersmeier A."/>
            <person name="Kalinowski J."/>
            <person name="Ruckert C."/>
        </authorList>
    </citation>
    <scope>NUCLEOTIDE SEQUENCE</scope>
    <source>
        <strain evidence="5">VKM B-2789</strain>
    </source>
</reference>
<dbReference type="GO" id="GO:0008673">
    <property type="term" value="F:2-dehydro-3-deoxygluconokinase activity"/>
    <property type="evidence" value="ECO:0007669"/>
    <property type="project" value="TreeGrafter"/>
</dbReference>
<keyword evidence="6" id="KW-1185">Reference proteome</keyword>
<dbReference type="InterPro" id="IPR050306">
    <property type="entry name" value="PfkB_Carbo_kinase"/>
</dbReference>
<dbReference type="EMBL" id="BSFM01000012">
    <property type="protein sequence ID" value="GLK84256.1"/>
    <property type="molecule type" value="Genomic_DNA"/>
</dbReference>
<evidence type="ECO:0000259" key="4">
    <source>
        <dbReference type="Pfam" id="PF00294"/>
    </source>
</evidence>
<dbReference type="InterPro" id="IPR002173">
    <property type="entry name" value="Carboh/pur_kinase_PfkB_CS"/>
</dbReference>
<dbReference type="InterPro" id="IPR029056">
    <property type="entry name" value="Ribokinase-like"/>
</dbReference>
<evidence type="ECO:0000313" key="5">
    <source>
        <dbReference type="EMBL" id="GLK84256.1"/>
    </source>
</evidence>
<evidence type="ECO:0000256" key="3">
    <source>
        <dbReference type="ARBA" id="ARBA00022777"/>
    </source>
</evidence>
<feature type="domain" description="Carbohydrate kinase PfkB" evidence="4">
    <location>
        <begin position="7"/>
        <end position="298"/>
    </location>
</feature>
<dbReference type="InterPro" id="IPR011611">
    <property type="entry name" value="PfkB_dom"/>
</dbReference>
<dbReference type="SUPFAM" id="SSF53613">
    <property type="entry name" value="Ribokinase-like"/>
    <property type="match status" value="1"/>
</dbReference>
<dbReference type="Proteomes" id="UP001143330">
    <property type="component" value="Unassembled WGS sequence"/>
</dbReference>
<sequence length="311" mass="32999">MTKVFASIGECMIELADAGGGLYRRGFAGDTLNTAWGVRGLTDPAQVSVRYVTRVGDDAASEEMLGFFSRAGIDTSHVGRVPGRPVGLYMIALQGFERSFTYWRDSSAARLLAADLGALRAALADADCVYLSGITLAILPPEHRGNLFAALAEVRERGAMIAFDANVRLRLWPSLDALRVGLEEGYRAATIALPTFPDESELFGDASAEEMVVRIAGYGVPEIVVKDGAEPCTLQAEGRIEAIPAVRVAEPLDTTGAGDSFNAGYLAARLAGQNPAEAVRLAHKVAARVICSRGALIDMTALRQVTQAEPA</sequence>
<dbReference type="GO" id="GO:0019698">
    <property type="term" value="P:D-galacturonate catabolic process"/>
    <property type="evidence" value="ECO:0007669"/>
    <property type="project" value="TreeGrafter"/>
</dbReference>
<dbReference type="CDD" id="cd01166">
    <property type="entry name" value="KdgK"/>
    <property type="match status" value="1"/>
</dbReference>
<organism evidence="5 6">
    <name type="scientific">Ancylobacter defluvii</name>
    <dbReference type="NCBI Taxonomy" id="1282440"/>
    <lineage>
        <taxon>Bacteria</taxon>
        <taxon>Pseudomonadati</taxon>
        <taxon>Pseudomonadota</taxon>
        <taxon>Alphaproteobacteria</taxon>
        <taxon>Hyphomicrobiales</taxon>
        <taxon>Xanthobacteraceae</taxon>
        <taxon>Ancylobacter</taxon>
    </lineage>
</organism>
<reference evidence="5" key="2">
    <citation type="submission" date="2023-01" db="EMBL/GenBank/DDBJ databases">
        <authorList>
            <person name="Sun Q."/>
            <person name="Evtushenko L."/>
        </authorList>
    </citation>
    <scope>NUCLEOTIDE SEQUENCE</scope>
    <source>
        <strain evidence="5">VKM B-2789</strain>
    </source>
</reference>
<dbReference type="GO" id="GO:0005829">
    <property type="term" value="C:cytosol"/>
    <property type="evidence" value="ECO:0007669"/>
    <property type="project" value="TreeGrafter"/>
</dbReference>
<dbReference type="PANTHER" id="PTHR43085:SF15">
    <property type="entry name" value="2-DEHYDRO-3-DEOXYGLUCONOKINASE"/>
    <property type="match status" value="1"/>
</dbReference>
<dbReference type="AlphaFoldDB" id="A0A9W6JV12"/>
<keyword evidence="2" id="KW-0808">Transferase</keyword>
<evidence type="ECO:0000256" key="2">
    <source>
        <dbReference type="ARBA" id="ARBA00022679"/>
    </source>
</evidence>
<accession>A0A9W6JV12</accession>
<gene>
    <name evidence="5" type="primary">kdgK</name>
    <name evidence="5" type="ORF">GCM10017653_23260</name>
</gene>